<dbReference type="InterPro" id="IPR035890">
    <property type="entry name" value="Anti-sigma-28_factor_FlgM_sf"/>
</dbReference>
<keyword evidence="9" id="KW-0966">Cell projection</keyword>
<evidence type="ECO:0000313" key="10">
    <source>
        <dbReference type="Proteomes" id="UP000275076"/>
    </source>
</evidence>
<feature type="compositionally biased region" description="Polar residues" evidence="7">
    <location>
        <begin position="1"/>
        <end position="33"/>
    </location>
</feature>
<name>A0A428MUX7_9BACI</name>
<dbReference type="OrthoDB" id="2991036at2"/>
<feature type="compositionally biased region" description="Polar residues" evidence="7">
    <location>
        <begin position="40"/>
        <end position="53"/>
    </location>
</feature>
<evidence type="ECO:0000256" key="4">
    <source>
        <dbReference type="ARBA" id="ARBA00022795"/>
    </source>
</evidence>
<evidence type="ECO:0000256" key="3">
    <source>
        <dbReference type="ARBA" id="ARBA00022491"/>
    </source>
</evidence>
<evidence type="ECO:0000256" key="2">
    <source>
        <dbReference type="ARBA" id="ARBA00017823"/>
    </source>
</evidence>
<gene>
    <name evidence="9" type="primary">flgM</name>
    <name evidence="9" type="ORF">D7Z54_28440</name>
</gene>
<comment type="caution">
    <text evidence="9">The sequence shown here is derived from an EMBL/GenBank/DDBJ whole genome shotgun (WGS) entry which is preliminary data.</text>
</comment>
<keyword evidence="10" id="KW-1185">Reference proteome</keyword>
<reference evidence="9 10" key="1">
    <citation type="submission" date="2018-10" db="EMBL/GenBank/DDBJ databases">
        <title>Draft genome sequence of Bacillus salarius IM0101, isolated from a hypersaline soil in Inner Mongolia, China.</title>
        <authorList>
            <person name="Yamprayoonswat W."/>
            <person name="Boonvisut S."/>
            <person name="Jumpathong W."/>
            <person name="Sittihan S."/>
            <person name="Ruangsuj P."/>
            <person name="Wanthongcharoen S."/>
            <person name="Thongpramul N."/>
            <person name="Pimmason S."/>
            <person name="Yu B."/>
            <person name="Yasawong M."/>
        </authorList>
    </citation>
    <scope>NUCLEOTIDE SEQUENCE [LARGE SCALE GENOMIC DNA]</scope>
    <source>
        <strain evidence="9 10">IM0101</strain>
    </source>
</reference>
<feature type="region of interest" description="Disordered" evidence="7">
    <location>
        <begin position="1"/>
        <end position="58"/>
    </location>
</feature>
<evidence type="ECO:0000256" key="7">
    <source>
        <dbReference type="SAM" id="MobiDB-lite"/>
    </source>
</evidence>
<evidence type="ECO:0000256" key="5">
    <source>
        <dbReference type="ARBA" id="ARBA00023015"/>
    </source>
</evidence>
<comment type="similarity">
    <text evidence="1">Belongs to the FlgM family.</text>
</comment>
<accession>A0A428MUX7</accession>
<dbReference type="NCBIfam" id="TIGR03824">
    <property type="entry name" value="FlgM_jcvi"/>
    <property type="match status" value="1"/>
</dbReference>
<evidence type="ECO:0000313" key="9">
    <source>
        <dbReference type="EMBL" id="RSL29953.1"/>
    </source>
</evidence>
<keyword evidence="3" id="KW-0678">Repressor</keyword>
<keyword evidence="5" id="KW-0805">Transcription regulation</keyword>
<keyword evidence="9" id="KW-0969">Cilium</keyword>
<evidence type="ECO:0000256" key="6">
    <source>
        <dbReference type="ARBA" id="ARBA00023163"/>
    </source>
</evidence>
<dbReference type="GO" id="GO:0045892">
    <property type="term" value="P:negative regulation of DNA-templated transcription"/>
    <property type="evidence" value="ECO:0007669"/>
    <property type="project" value="InterPro"/>
</dbReference>
<dbReference type="GO" id="GO:0044781">
    <property type="term" value="P:bacterial-type flagellum organization"/>
    <property type="evidence" value="ECO:0007669"/>
    <property type="project" value="UniProtKB-KW"/>
</dbReference>
<organism evidence="9 10">
    <name type="scientific">Salibacterium salarium</name>
    <dbReference type="NCBI Taxonomy" id="284579"/>
    <lineage>
        <taxon>Bacteria</taxon>
        <taxon>Bacillati</taxon>
        <taxon>Bacillota</taxon>
        <taxon>Bacilli</taxon>
        <taxon>Bacillales</taxon>
        <taxon>Bacillaceae</taxon>
    </lineage>
</organism>
<dbReference type="InterPro" id="IPR031316">
    <property type="entry name" value="FlgM_C"/>
</dbReference>
<evidence type="ECO:0000259" key="8">
    <source>
        <dbReference type="Pfam" id="PF04316"/>
    </source>
</evidence>
<keyword evidence="6" id="KW-0804">Transcription</keyword>
<dbReference type="AlphaFoldDB" id="A0A428MUX7"/>
<keyword evidence="4" id="KW-1005">Bacterial flagellum biogenesis</keyword>
<proteinExistence type="inferred from homology"/>
<dbReference type="Pfam" id="PF04316">
    <property type="entry name" value="FlgM"/>
    <property type="match status" value="1"/>
</dbReference>
<evidence type="ECO:0000256" key="1">
    <source>
        <dbReference type="ARBA" id="ARBA00005322"/>
    </source>
</evidence>
<dbReference type="EMBL" id="RBVX01000046">
    <property type="protein sequence ID" value="RSL29953.1"/>
    <property type="molecule type" value="Genomic_DNA"/>
</dbReference>
<keyword evidence="9" id="KW-0282">Flagellum</keyword>
<dbReference type="Proteomes" id="UP000275076">
    <property type="component" value="Unassembled WGS sequence"/>
</dbReference>
<sequence length="91" mass="10408">MNAVNINSLGPVNNPYQKQADSQRSAQAEPPQQDQDKVEISNQAKQMHQGSEIEQSRQEKIDALKNKVESGEYKMDLQETAQKFTDFWRGK</sequence>
<feature type="domain" description="Anti-sigma-28 factor FlgM C-terminal" evidence="8">
    <location>
        <begin position="36"/>
        <end position="84"/>
    </location>
</feature>
<dbReference type="SUPFAM" id="SSF101498">
    <property type="entry name" value="Anti-sigma factor FlgM"/>
    <property type="match status" value="1"/>
</dbReference>
<protein>
    <recommendedName>
        <fullName evidence="2">Negative regulator of flagellin synthesis</fullName>
    </recommendedName>
</protein>
<dbReference type="InterPro" id="IPR007412">
    <property type="entry name" value="FlgM"/>
</dbReference>